<feature type="chain" id="PRO_5023001311" evidence="2">
    <location>
        <begin position="23"/>
        <end position="195"/>
    </location>
</feature>
<dbReference type="KEGG" id="lit:FPZ52_05225"/>
<evidence type="ECO:0000256" key="1">
    <source>
        <dbReference type="SAM" id="Phobius"/>
    </source>
</evidence>
<organism evidence="3 4">
    <name type="scientific">Qingshengfaniella alkalisoli</name>
    <dbReference type="NCBI Taxonomy" id="2599296"/>
    <lineage>
        <taxon>Bacteria</taxon>
        <taxon>Pseudomonadati</taxon>
        <taxon>Pseudomonadota</taxon>
        <taxon>Alphaproteobacteria</taxon>
        <taxon>Rhodobacterales</taxon>
        <taxon>Paracoccaceae</taxon>
        <taxon>Qingshengfaniella</taxon>
    </lineage>
</organism>
<keyword evidence="1" id="KW-0472">Membrane</keyword>
<dbReference type="OrthoDB" id="9808192at2"/>
<dbReference type="InterPro" id="IPR007038">
    <property type="entry name" value="HupE_UreJ"/>
</dbReference>
<keyword evidence="1" id="KW-1133">Transmembrane helix</keyword>
<sequence length="195" mass="19261">MRFIIKTGLLISLSCAVAPAFAHTGVHGGSGFASGFSHPLMGPDHVAAMLAVGLWASVIGRKAIWILPIAFPLVMAFGAVLGIAGIAVPVVESGIAASALVIGLAAALTIRPPLSIAVALVGIFALFHGHAHGTEMPVMTNPVSYGLGFLTGTLLLHLAGIGLGLFAGTKLGNLGSRAAGAAIALAGAGFLSGAI</sequence>
<reference evidence="3 4" key="1">
    <citation type="submission" date="2019-07" db="EMBL/GenBank/DDBJ databases">
        <title>Litoreibacter alkalisoli sp. nov., isolated from saline-alkaline soil.</title>
        <authorList>
            <person name="Wang S."/>
            <person name="Xu L."/>
            <person name="Xing Y.-T."/>
            <person name="Sun J.-Q."/>
        </authorList>
    </citation>
    <scope>NUCLEOTIDE SEQUENCE [LARGE SCALE GENOMIC DNA]</scope>
    <source>
        <strain evidence="3 4">LN3S51</strain>
    </source>
</reference>
<protein>
    <submittedName>
        <fullName evidence="3">HupE/UreJ family protein</fullName>
    </submittedName>
</protein>
<evidence type="ECO:0000313" key="4">
    <source>
        <dbReference type="Proteomes" id="UP000318483"/>
    </source>
</evidence>
<proteinExistence type="predicted"/>
<gene>
    <name evidence="3" type="ORF">FPZ52_05225</name>
</gene>
<name>A0A5B8ISA4_9RHOB</name>
<feature type="transmembrane region" description="Helical" evidence="1">
    <location>
        <begin position="46"/>
        <end position="64"/>
    </location>
</feature>
<evidence type="ECO:0000313" key="3">
    <source>
        <dbReference type="EMBL" id="QDY69092.1"/>
    </source>
</evidence>
<feature type="signal peptide" evidence="2">
    <location>
        <begin position="1"/>
        <end position="22"/>
    </location>
</feature>
<dbReference type="PIRSF" id="PIRSF016919">
    <property type="entry name" value="HupE_UreJ"/>
    <property type="match status" value="1"/>
</dbReference>
<feature type="transmembrane region" description="Helical" evidence="1">
    <location>
        <begin position="147"/>
        <end position="168"/>
    </location>
</feature>
<keyword evidence="2" id="KW-0732">Signal</keyword>
<accession>A0A5B8ISA4</accession>
<feature type="transmembrane region" description="Helical" evidence="1">
    <location>
        <begin position="71"/>
        <end position="91"/>
    </location>
</feature>
<feature type="transmembrane region" description="Helical" evidence="1">
    <location>
        <begin position="174"/>
        <end position="194"/>
    </location>
</feature>
<keyword evidence="1" id="KW-0812">Transmembrane</keyword>
<dbReference type="AlphaFoldDB" id="A0A5B8ISA4"/>
<dbReference type="Pfam" id="PF04955">
    <property type="entry name" value="HupE_UreJ"/>
    <property type="match status" value="1"/>
</dbReference>
<evidence type="ECO:0000256" key="2">
    <source>
        <dbReference type="SAM" id="SignalP"/>
    </source>
</evidence>
<dbReference type="Proteomes" id="UP000318483">
    <property type="component" value="Chromosome"/>
</dbReference>
<keyword evidence="4" id="KW-1185">Reference proteome</keyword>
<dbReference type="EMBL" id="CP042261">
    <property type="protein sequence ID" value="QDY69092.1"/>
    <property type="molecule type" value="Genomic_DNA"/>
</dbReference>
<dbReference type="RefSeq" id="WP_146364372.1">
    <property type="nucleotide sequence ID" value="NZ_CP042261.1"/>
</dbReference>
<feature type="transmembrane region" description="Helical" evidence="1">
    <location>
        <begin position="97"/>
        <end position="127"/>
    </location>
</feature>